<gene>
    <name evidence="5" type="ORF">AMURIS_01065</name>
</gene>
<dbReference type="AlphaFoldDB" id="A0A2K4ZD24"/>
<dbReference type="Proteomes" id="UP000236311">
    <property type="component" value="Unassembled WGS sequence"/>
</dbReference>
<reference evidence="5 6" key="1">
    <citation type="submission" date="2018-01" db="EMBL/GenBank/DDBJ databases">
        <authorList>
            <person name="Gaut B.S."/>
            <person name="Morton B.R."/>
            <person name="Clegg M.T."/>
            <person name="Duvall M.R."/>
        </authorList>
    </citation>
    <scope>NUCLEOTIDE SEQUENCE [LARGE SCALE GENOMIC DNA]</scope>
    <source>
        <strain evidence="5">GP69</strain>
    </source>
</reference>
<dbReference type="GO" id="GO:0008716">
    <property type="term" value="F:D-alanine-D-alanine ligase activity"/>
    <property type="evidence" value="ECO:0007669"/>
    <property type="project" value="InterPro"/>
</dbReference>
<evidence type="ECO:0000256" key="3">
    <source>
        <dbReference type="PROSITE-ProRule" id="PRU00409"/>
    </source>
</evidence>
<dbReference type="Gene3D" id="3.30.1490.20">
    <property type="entry name" value="ATP-grasp fold, A domain"/>
    <property type="match status" value="1"/>
</dbReference>
<dbReference type="OrthoDB" id="9813261at2"/>
<keyword evidence="3" id="KW-0547">Nucleotide-binding</keyword>
<dbReference type="GO" id="GO:0005524">
    <property type="term" value="F:ATP binding"/>
    <property type="evidence" value="ECO:0007669"/>
    <property type="project" value="UniProtKB-UniRule"/>
</dbReference>
<accession>A0A2K4ZD24</accession>
<name>A0A2K4ZD24_9FIRM</name>
<comment type="similarity">
    <text evidence="1">Belongs to the D-alanine--D-alanine ligase family.</text>
</comment>
<feature type="domain" description="ATP-grasp" evidence="4">
    <location>
        <begin position="109"/>
        <end position="311"/>
    </location>
</feature>
<dbReference type="InterPro" id="IPR013815">
    <property type="entry name" value="ATP_grasp_subdomain_1"/>
</dbReference>
<evidence type="ECO:0000313" key="6">
    <source>
        <dbReference type="Proteomes" id="UP000236311"/>
    </source>
</evidence>
<evidence type="ECO:0000313" key="5">
    <source>
        <dbReference type="EMBL" id="SOY28358.1"/>
    </source>
</evidence>
<organism evidence="5 6">
    <name type="scientific">Acetatifactor muris</name>
    <dbReference type="NCBI Taxonomy" id="879566"/>
    <lineage>
        <taxon>Bacteria</taxon>
        <taxon>Bacillati</taxon>
        <taxon>Bacillota</taxon>
        <taxon>Clostridia</taxon>
        <taxon>Lachnospirales</taxon>
        <taxon>Lachnospiraceae</taxon>
        <taxon>Acetatifactor</taxon>
    </lineage>
</organism>
<dbReference type="PROSITE" id="PS50975">
    <property type="entry name" value="ATP_GRASP"/>
    <property type="match status" value="1"/>
</dbReference>
<dbReference type="InterPro" id="IPR011095">
    <property type="entry name" value="Dala_Dala_lig_C"/>
</dbReference>
<dbReference type="Gene3D" id="3.30.470.20">
    <property type="entry name" value="ATP-grasp fold, B domain"/>
    <property type="match status" value="1"/>
</dbReference>
<keyword evidence="3" id="KW-0067">ATP-binding</keyword>
<dbReference type="RefSeq" id="WP_103238445.1">
    <property type="nucleotide sequence ID" value="NZ_JANJZD010000004.1"/>
</dbReference>
<dbReference type="InterPro" id="IPR011761">
    <property type="entry name" value="ATP-grasp"/>
</dbReference>
<proteinExistence type="inferred from homology"/>
<dbReference type="GO" id="GO:0046872">
    <property type="term" value="F:metal ion binding"/>
    <property type="evidence" value="ECO:0007669"/>
    <property type="project" value="InterPro"/>
</dbReference>
<dbReference type="PANTHER" id="PTHR23132">
    <property type="entry name" value="D-ALANINE--D-ALANINE LIGASE"/>
    <property type="match status" value="1"/>
</dbReference>
<evidence type="ECO:0000259" key="4">
    <source>
        <dbReference type="PROSITE" id="PS50975"/>
    </source>
</evidence>
<dbReference type="SUPFAM" id="SSF56059">
    <property type="entry name" value="Glutathione synthetase ATP-binding domain-like"/>
    <property type="match status" value="1"/>
</dbReference>
<dbReference type="PANTHER" id="PTHR23132:SF23">
    <property type="entry name" value="D-ALANINE--D-ALANINE LIGASE B"/>
    <property type="match status" value="1"/>
</dbReference>
<sequence length="318" mass="35491">MENEVIGLIAGISGEILTEKLHKKGKRVALIEGKPGESGEETADFVCRADLRQVDKIDSFFKEMGVKKVVIGTGHILALELSRDLDERGYLLSNDPAASLLAKDKIRYKEALMAQGINTPKFIRISPREEMPDTQKIIDYLGLPCVVKSPVDKVLPQKANNVDELDAAILEILGKDSTVLVEEFVRGVDVTVPVLVKKTGAEAIIVSYYSKAQECHLKGFTSNDSRRESLTPEMETEVKKYCEQVALKTGMKGLCRIDAMVVPDNMSCCIYILEANSVMVTGIHENQMEYGRFFLEREGVDFADILIETTMDKFEDYR</sequence>
<dbReference type="EMBL" id="OFSM01000004">
    <property type="protein sequence ID" value="SOY28358.1"/>
    <property type="molecule type" value="Genomic_DNA"/>
</dbReference>
<evidence type="ECO:0000256" key="2">
    <source>
        <dbReference type="ARBA" id="ARBA00022598"/>
    </source>
</evidence>
<keyword evidence="6" id="KW-1185">Reference proteome</keyword>
<dbReference type="Pfam" id="PF07478">
    <property type="entry name" value="Dala_Dala_lig_C"/>
    <property type="match status" value="1"/>
</dbReference>
<evidence type="ECO:0000256" key="1">
    <source>
        <dbReference type="ARBA" id="ARBA00010871"/>
    </source>
</evidence>
<protein>
    <submittedName>
        <fullName evidence="5">D-alanine--D-alanine ligase</fullName>
    </submittedName>
</protein>
<keyword evidence="2 5" id="KW-0436">Ligase</keyword>